<keyword evidence="3 6" id="KW-0812">Transmembrane</keyword>
<gene>
    <name evidence="9" type="ORF">IRY30_00950</name>
</gene>
<evidence type="ECO:0000256" key="6">
    <source>
        <dbReference type="SAM" id="Phobius"/>
    </source>
</evidence>
<evidence type="ECO:0000256" key="3">
    <source>
        <dbReference type="ARBA" id="ARBA00022692"/>
    </source>
</evidence>
<feature type="domain" description="Putative Na+/H+ antiporter N-terminal" evidence="8">
    <location>
        <begin position="2"/>
        <end position="86"/>
    </location>
</feature>
<comment type="caution">
    <text evidence="9">The sequence shown here is derived from an EMBL/GenBank/DDBJ whole genome shotgun (WGS) entry which is preliminary data.</text>
</comment>
<feature type="transmembrane region" description="Helical" evidence="6">
    <location>
        <begin position="269"/>
        <end position="289"/>
    </location>
</feature>
<dbReference type="Proteomes" id="UP000635902">
    <property type="component" value="Unassembled WGS sequence"/>
</dbReference>
<evidence type="ECO:0000256" key="2">
    <source>
        <dbReference type="ARBA" id="ARBA00022475"/>
    </source>
</evidence>
<dbReference type="EMBL" id="JADKMY010000001">
    <property type="protein sequence ID" value="MBF4552650.1"/>
    <property type="molecule type" value="Genomic_DNA"/>
</dbReference>
<keyword evidence="10" id="KW-1185">Reference proteome</keyword>
<dbReference type="InterPro" id="IPR032813">
    <property type="entry name" value="Na_H_antiport_N"/>
</dbReference>
<keyword evidence="5 6" id="KW-0472">Membrane</keyword>
<dbReference type="InterPro" id="IPR018461">
    <property type="entry name" value="Na/H_Antiport_NhaC-like_C"/>
</dbReference>
<organism evidence="9 10">
    <name type="scientific">Corynebacterium suicordis DSM 45110</name>
    <dbReference type="NCBI Taxonomy" id="1121369"/>
    <lineage>
        <taxon>Bacteria</taxon>
        <taxon>Bacillati</taxon>
        <taxon>Actinomycetota</taxon>
        <taxon>Actinomycetes</taxon>
        <taxon>Mycobacteriales</taxon>
        <taxon>Corynebacteriaceae</taxon>
        <taxon>Corynebacterium</taxon>
    </lineage>
</organism>
<protein>
    <submittedName>
        <fullName evidence="9">TRAP transporter large permease subunit</fullName>
    </submittedName>
</protein>
<keyword evidence="4 6" id="KW-1133">Transmembrane helix</keyword>
<feature type="transmembrane region" description="Helical" evidence="6">
    <location>
        <begin position="371"/>
        <end position="396"/>
    </location>
</feature>
<sequence>MNAVLIAVLVMLVLAVLRVHVVLALFIGALVGGLLSGIGLDATMVAFQDGLSGGAKIALSYALLGAFAMAVASSGLPTLLARWVMGKLGAEDAATVGRAESLTKWLMIAGILAMSVMSQNLVPVHIAFIPLIIPPLLGVMNRLHLDRRAVASVMTFGLVTTYMWIPVGFGNIFLNEILLGNIEKAGMDTSGVDIVHVMTIPALGMVVGLLIAVFITYRKPRDYENLPIADATEPETISRYKIIVALVAVVATFVVQVIMQSIGTEADSLLIGALTGLAIFMLTGAVNWREADDVFTSGMKMMALIGFIMITAQGFAAVMSATGHVETLVDSSAAIFGQNQAAAAFAMLMVGLIVTMGIGSSFSTLPIIATIYVPLCMTMGFSPAATVAIIGAAGALGDAGSPASDSTLGPTSGLNADGQHDHIRDSVIPTFLHYNIPLLVSGWIAAMVL</sequence>
<evidence type="ECO:0000313" key="9">
    <source>
        <dbReference type="EMBL" id="MBF4552650.1"/>
    </source>
</evidence>
<keyword evidence="2" id="KW-1003">Cell membrane</keyword>
<feature type="transmembrane region" description="Helical" evidence="6">
    <location>
        <begin position="59"/>
        <end position="85"/>
    </location>
</feature>
<feature type="transmembrane region" description="Helical" evidence="6">
    <location>
        <begin position="242"/>
        <end position="263"/>
    </location>
</feature>
<feature type="transmembrane region" description="Helical" evidence="6">
    <location>
        <begin position="149"/>
        <end position="174"/>
    </location>
</feature>
<dbReference type="PANTHER" id="PTHR37821">
    <property type="entry name" value="AMINO ACID TRANSPORTER YUIF-RELATED"/>
    <property type="match status" value="1"/>
</dbReference>
<evidence type="ECO:0000259" key="8">
    <source>
        <dbReference type="Pfam" id="PF13726"/>
    </source>
</evidence>
<evidence type="ECO:0000256" key="4">
    <source>
        <dbReference type="ARBA" id="ARBA00022989"/>
    </source>
</evidence>
<dbReference type="Pfam" id="PF13726">
    <property type="entry name" value="Na_H_antiport_2"/>
    <property type="match status" value="1"/>
</dbReference>
<evidence type="ECO:0000256" key="1">
    <source>
        <dbReference type="ARBA" id="ARBA00004651"/>
    </source>
</evidence>
<dbReference type="InterPro" id="IPR052576">
    <property type="entry name" value="AA_Transporter-Related"/>
</dbReference>
<feature type="transmembrane region" description="Helical" evidence="6">
    <location>
        <begin position="194"/>
        <end position="217"/>
    </location>
</feature>
<accession>A0ABR9ZGW8</accession>
<feature type="transmembrane region" description="Helical" evidence="6">
    <location>
        <begin position="301"/>
        <end position="321"/>
    </location>
</feature>
<feature type="domain" description="Na+/H+ antiporter NhaC-like C-terminal" evidence="7">
    <location>
        <begin position="153"/>
        <end position="443"/>
    </location>
</feature>
<dbReference type="Pfam" id="PF03553">
    <property type="entry name" value="Na_H_antiporter"/>
    <property type="match status" value="1"/>
</dbReference>
<feature type="transmembrane region" description="Helical" evidence="6">
    <location>
        <begin position="341"/>
        <end position="359"/>
    </location>
</feature>
<feature type="transmembrane region" description="Helical" evidence="6">
    <location>
        <begin position="431"/>
        <end position="448"/>
    </location>
</feature>
<proteinExistence type="predicted"/>
<reference evidence="9 10" key="1">
    <citation type="submission" date="2020-10" db="EMBL/GenBank/DDBJ databases">
        <title>Novel species in genus Corynebacterium.</title>
        <authorList>
            <person name="Zhang G."/>
        </authorList>
    </citation>
    <scope>NUCLEOTIDE SEQUENCE [LARGE SCALE GENOMIC DNA]</scope>
    <source>
        <strain evidence="9 10">DSM 45110</strain>
    </source>
</reference>
<comment type="subcellular location">
    <subcellularLocation>
        <location evidence="1">Cell membrane</location>
        <topology evidence="1">Multi-pass membrane protein</topology>
    </subcellularLocation>
</comment>
<evidence type="ECO:0000259" key="7">
    <source>
        <dbReference type="Pfam" id="PF03553"/>
    </source>
</evidence>
<dbReference type="RefSeq" id="WP_194555543.1">
    <property type="nucleotide sequence ID" value="NZ_JADKMY010000001.1"/>
</dbReference>
<evidence type="ECO:0000313" key="10">
    <source>
        <dbReference type="Proteomes" id="UP000635902"/>
    </source>
</evidence>
<evidence type="ECO:0000256" key="5">
    <source>
        <dbReference type="ARBA" id="ARBA00023136"/>
    </source>
</evidence>
<name>A0ABR9ZGW8_9CORY</name>
<dbReference type="PANTHER" id="PTHR37821:SF1">
    <property type="entry name" value="AMINO ACID TRANSPORTER YUIF-RELATED"/>
    <property type="match status" value="1"/>
</dbReference>
<feature type="transmembrane region" description="Helical" evidence="6">
    <location>
        <begin position="28"/>
        <end position="47"/>
    </location>
</feature>
<feature type="transmembrane region" description="Helical" evidence="6">
    <location>
        <begin position="105"/>
        <end position="137"/>
    </location>
</feature>